<dbReference type="EMBL" id="MU128910">
    <property type="protein sequence ID" value="KAF9520798.1"/>
    <property type="molecule type" value="Genomic_DNA"/>
</dbReference>
<evidence type="ECO:0000313" key="1">
    <source>
        <dbReference type="EMBL" id="KAF9520798.1"/>
    </source>
</evidence>
<organism evidence="1 2">
    <name type="scientific">Hydnum rufescens UP504</name>
    <dbReference type="NCBI Taxonomy" id="1448309"/>
    <lineage>
        <taxon>Eukaryota</taxon>
        <taxon>Fungi</taxon>
        <taxon>Dikarya</taxon>
        <taxon>Basidiomycota</taxon>
        <taxon>Agaricomycotina</taxon>
        <taxon>Agaricomycetes</taxon>
        <taxon>Cantharellales</taxon>
        <taxon>Hydnaceae</taxon>
        <taxon>Hydnum</taxon>
    </lineage>
</organism>
<comment type="caution">
    <text evidence="1">The sequence shown here is derived from an EMBL/GenBank/DDBJ whole genome shotgun (WGS) entry which is preliminary data.</text>
</comment>
<reference evidence="1" key="1">
    <citation type="journal article" date="2020" name="Nat. Commun.">
        <title>Large-scale genome sequencing of mycorrhizal fungi provides insights into the early evolution of symbiotic traits.</title>
        <authorList>
            <person name="Miyauchi S."/>
            <person name="Kiss E."/>
            <person name="Kuo A."/>
            <person name="Drula E."/>
            <person name="Kohler A."/>
            <person name="Sanchez-Garcia M."/>
            <person name="Morin E."/>
            <person name="Andreopoulos B."/>
            <person name="Barry K.W."/>
            <person name="Bonito G."/>
            <person name="Buee M."/>
            <person name="Carver A."/>
            <person name="Chen C."/>
            <person name="Cichocki N."/>
            <person name="Clum A."/>
            <person name="Culley D."/>
            <person name="Crous P.W."/>
            <person name="Fauchery L."/>
            <person name="Girlanda M."/>
            <person name="Hayes R.D."/>
            <person name="Keri Z."/>
            <person name="LaButti K."/>
            <person name="Lipzen A."/>
            <person name="Lombard V."/>
            <person name="Magnuson J."/>
            <person name="Maillard F."/>
            <person name="Murat C."/>
            <person name="Nolan M."/>
            <person name="Ohm R.A."/>
            <person name="Pangilinan J."/>
            <person name="Pereira M.F."/>
            <person name="Perotto S."/>
            <person name="Peter M."/>
            <person name="Pfister S."/>
            <person name="Riley R."/>
            <person name="Sitrit Y."/>
            <person name="Stielow J.B."/>
            <person name="Szollosi G."/>
            <person name="Zifcakova L."/>
            <person name="Stursova M."/>
            <person name="Spatafora J.W."/>
            <person name="Tedersoo L."/>
            <person name="Vaario L.M."/>
            <person name="Yamada A."/>
            <person name="Yan M."/>
            <person name="Wang P."/>
            <person name="Xu J."/>
            <person name="Bruns T."/>
            <person name="Baldrian P."/>
            <person name="Vilgalys R."/>
            <person name="Dunand C."/>
            <person name="Henrissat B."/>
            <person name="Grigoriev I.V."/>
            <person name="Hibbett D."/>
            <person name="Nagy L.G."/>
            <person name="Martin F.M."/>
        </authorList>
    </citation>
    <scope>NUCLEOTIDE SEQUENCE</scope>
    <source>
        <strain evidence="1">UP504</strain>
    </source>
</reference>
<dbReference type="AlphaFoldDB" id="A0A9P6BAK0"/>
<keyword evidence="2" id="KW-1185">Reference proteome</keyword>
<gene>
    <name evidence="1" type="ORF">BS47DRAFT_1357195</name>
</gene>
<dbReference type="Proteomes" id="UP000886523">
    <property type="component" value="Unassembled WGS sequence"/>
</dbReference>
<name>A0A9P6BAK0_9AGAM</name>
<dbReference type="OrthoDB" id="3257623at2759"/>
<evidence type="ECO:0000313" key="2">
    <source>
        <dbReference type="Proteomes" id="UP000886523"/>
    </source>
</evidence>
<accession>A0A9P6BAK0</accession>
<proteinExistence type="predicted"/>
<protein>
    <submittedName>
        <fullName evidence="1">Uncharacterized protein</fullName>
    </submittedName>
</protein>
<sequence>MANSGTLNDDGFKGPMDSFVQCISKEEYDEKKALEFNAIHTHSLLISGEMTRKKNDSLKSNMSHERQKALQISLGFRDSSGKIIKAHRVPQLKIQCAKRQLSPIKGRHNQPEKPHVQSCHIYWFHLMWWSAISEAVICSKWQLTAAVKLLCKGCGGEEFQTLYASTLCNWMKGHSEGQQK</sequence>